<sequence length="177" mass="19937">MVPETIKKIYHKILFAIKCYKSNRYTTSVKKTCNSYGKSLKVNGYSIVTKNTYLGNNVNFNGMKIYGIGNVYIGNYFHSGMGCIMITDNHNYNHGSAIPYDHTKIKKDIIINDNVWLGMNVTILSGVNIGEGAIIQAGSVVVSNIPKYGIAGGHPAKVFKYRDIDHYERLKYENKFH</sequence>
<protein>
    <submittedName>
        <fullName evidence="1">Acyltransferase</fullName>
    </submittedName>
</protein>
<dbReference type="InterPro" id="IPR051159">
    <property type="entry name" value="Hexapeptide_acetyltransf"/>
</dbReference>
<reference evidence="1" key="1">
    <citation type="submission" date="2022-04" db="EMBL/GenBank/DDBJ databases">
        <title>Complete genome of Methanoplanus endosymbiosus DSM 3599.</title>
        <authorList>
            <person name="Chen S.-C."/>
            <person name="You Y.-T."/>
            <person name="Zhou Y.-Z."/>
            <person name="Lai M.-C."/>
        </authorList>
    </citation>
    <scope>NUCLEOTIDE SEQUENCE</scope>
    <source>
        <strain evidence="1">DSM 3599</strain>
    </source>
</reference>
<evidence type="ECO:0000313" key="2">
    <source>
        <dbReference type="Proteomes" id="UP001060368"/>
    </source>
</evidence>
<dbReference type="InterPro" id="IPR011004">
    <property type="entry name" value="Trimer_LpxA-like_sf"/>
</dbReference>
<dbReference type="KEGG" id="mend:L6E24_12925"/>
<dbReference type="AlphaFoldDB" id="A0A9E7PL98"/>
<dbReference type="GO" id="GO:0016746">
    <property type="term" value="F:acyltransferase activity"/>
    <property type="evidence" value="ECO:0007669"/>
    <property type="project" value="UniProtKB-KW"/>
</dbReference>
<dbReference type="InterPro" id="IPR001451">
    <property type="entry name" value="Hexapep"/>
</dbReference>
<keyword evidence="1" id="KW-0012">Acyltransferase</keyword>
<keyword evidence="1" id="KW-0808">Transferase</keyword>
<keyword evidence="2" id="KW-1185">Reference proteome</keyword>
<accession>A0A9E7PL98</accession>
<gene>
    <name evidence="1" type="ORF">L6E24_12925</name>
</gene>
<dbReference type="PANTHER" id="PTHR23416">
    <property type="entry name" value="SIALIC ACID SYNTHASE-RELATED"/>
    <property type="match status" value="1"/>
</dbReference>
<name>A0A9E7PL98_9EURY</name>
<dbReference type="EMBL" id="CP096115">
    <property type="protein sequence ID" value="UUX92239.1"/>
    <property type="molecule type" value="Genomic_DNA"/>
</dbReference>
<proteinExistence type="predicted"/>
<dbReference type="Proteomes" id="UP001060368">
    <property type="component" value="Chromosome"/>
</dbReference>
<dbReference type="CDD" id="cd04647">
    <property type="entry name" value="LbH_MAT_like"/>
    <property type="match status" value="1"/>
</dbReference>
<evidence type="ECO:0000313" key="1">
    <source>
        <dbReference type="EMBL" id="UUX92239.1"/>
    </source>
</evidence>
<dbReference type="Pfam" id="PF00132">
    <property type="entry name" value="Hexapep"/>
    <property type="match status" value="1"/>
</dbReference>
<dbReference type="SUPFAM" id="SSF51161">
    <property type="entry name" value="Trimeric LpxA-like enzymes"/>
    <property type="match status" value="1"/>
</dbReference>
<dbReference type="GeneID" id="74308622"/>
<dbReference type="RefSeq" id="WP_257742389.1">
    <property type="nucleotide sequence ID" value="NZ_CP096115.1"/>
</dbReference>
<organism evidence="1 2">
    <name type="scientific">Methanoplanus endosymbiosus</name>
    <dbReference type="NCBI Taxonomy" id="33865"/>
    <lineage>
        <taxon>Archaea</taxon>
        <taxon>Methanobacteriati</taxon>
        <taxon>Methanobacteriota</taxon>
        <taxon>Stenosarchaea group</taxon>
        <taxon>Methanomicrobia</taxon>
        <taxon>Methanomicrobiales</taxon>
        <taxon>Methanomicrobiaceae</taxon>
        <taxon>Methanoplanus</taxon>
    </lineage>
</organism>
<dbReference type="Gene3D" id="2.160.10.10">
    <property type="entry name" value="Hexapeptide repeat proteins"/>
    <property type="match status" value="1"/>
</dbReference>